<reference evidence="1" key="1">
    <citation type="journal article" date="2014" name="Int. J. Syst. Evol. Microbiol.">
        <title>Complete genome sequence of Corynebacterium casei LMG S-19264T (=DSM 44701T), isolated from a smear-ripened cheese.</title>
        <authorList>
            <consortium name="US DOE Joint Genome Institute (JGI-PGF)"/>
            <person name="Walter F."/>
            <person name="Albersmeier A."/>
            <person name="Kalinowski J."/>
            <person name="Ruckert C."/>
        </authorList>
    </citation>
    <scope>NUCLEOTIDE SEQUENCE</scope>
    <source>
        <strain evidence="1">NBRC 110023</strain>
    </source>
</reference>
<dbReference type="Proteomes" id="UP001156601">
    <property type="component" value="Unassembled WGS sequence"/>
</dbReference>
<dbReference type="InterPro" id="IPR011004">
    <property type="entry name" value="Trimer_LpxA-like_sf"/>
</dbReference>
<comment type="caution">
    <text evidence="1">The sequence shown here is derived from an EMBL/GenBank/DDBJ whole genome shotgun (WGS) entry which is preliminary data.</text>
</comment>
<accession>A0AA37SV82</accession>
<dbReference type="PANTHER" id="PTHR13061">
    <property type="entry name" value="DYNACTIN SUBUNIT P25"/>
    <property type="match status" value="1"/>
</dbReference>
<protein>
    <recommendedName>
        <fullName evidence="3">Gamma carbonic anhydrase family protein</fullName>
    </recommendedName>
</protein>
<dbReference type="InterPro" id="IPR001451">
    <property type="entry name" value="Hexapep"/>
</dbReference>
<dbReference type="EMBL" id="BSOT01000005">
    <property type="protein sequence ID" value="GLR69897.1"/>
    <property type="molecule type" value="Genomic_DNA"/>
</dbReference>
<proteinExistence type="predicted"/>
<evidence type="ECO:0008006" key="3">
    <source>
        <dbReference type="Google" id="ProtNLM"/>
    </source>
</evidence>
<organism evidence="1 2">
    <name type="scientific">Agaribacter marinus</name>
    <dbReference type="NCBI Taxonomy" id="1431249"/>
    <lineage>
        <taxon>Bacteria</taxon>
        <taxon>Pseudomonadati</taxon>
        <taxon>Pseudomonadota</taxon>
        <taxon>Gammaproteobacteria</taxon>
        <taxon>Alteromonadales</taxon>
        <taxon>Alteromonadaceae</taxon>
        <taxon>Agaribacter</taxon>
    </lineage>
</organism>
<keyword evidence="2" id="KW-1185">Reference proteome</keyword>
<dbReference type="CDD" id="cd04645">
    <property type="entry name" value="LbH_gamma_CA_like"/>
    <property type="match status" value="1"/>
</dbReference>
<dbReference type="Pfam" id="PF00132">
    <property type="entry name" value="Hexapep"/>
    <property type="match status" value="1"/>
</dbReference>
<dbReference type="RefSeq" id="WP_284216204.1">
    <property type="nucleotide sequence ID" value="NZ_BSOT01000005.1"/>
</dbReference>
<sequence>MIYSLGEKTVNIDKTGYIAPGAHVIGDVCIKAHASIWFNAVVRGDCENITIGESSNVQDLSVLHTDPSFPLVIGSGVTIGHKVMLHGCVIGDYSLIGINAVVLNGAKIGKYCVIGANTLVTEGMEIPDYSVVMGSPGKVVKTVPDDKRIMLEKSAEHYQANALRFMQQLKETNN</sequence>
<reference evidence="1" key="2">
    <citation type="submission" date="2023-01" db="EMBL/GenBank/DDBJ databases">
        <title>Draft genome sequence of Agaribacter marinus strain NBRC 110023.</title>
        <authorList>
            <person name="Sun Q."/>
            <person name="Mori K."/>
        </authorList>
    </citation>
    <scope>NUCLEOTIDE SEQUENCE</scope>
    <source>
        <strain evidence="1">NBRC 110023</strain>
    </source>
</reference>
<dbReference type="AlphaFoldDB" id="A0AA37SV82"/>
<dbReference type="SUPFAM" id="SSF51161">
    <property type="entry name" value="Trimeric LpxA-like enzymes"/>
    <property type="match status" value="1"/>
</dbReference>
<dbReference type="InterPro" id="IPR047324">
    <property type="entry name" value="LbH_gamma_CA-like"/>
</dbReference>
<name>A0AA37SV82_9ALTE</name>
<evidence type="ECO:0000313" key="1">
    <source>
        <dbReference type="EMBL" id="GLR69897.1"/>
    </source>
</evidence>
<evidence type="ECO:0000313" key="2">
    <source>
        <dbReference type="Proteomes" id="UP001156601"/>
    </source>
</evidence>
<gene>
    <name evidence="1" type="ORF">GCM10007852_08050</name>
</gene>
<dbReference type="PANTHER" id="PTHR13061:SF29">
    <property type="entry name" value="GAMMA CARBONIC ANHYDRASE-LIKE 1, MITOCHONDRIAL-RELATED"/>
    <property type="match status" value="1"/>
</dbReference>
<dbReference type="InterPro" id="IPR050484">
    <property type="entry name" value="Transf_Hexapept/Carb_Anhydrase"/>
</dbReference>
<dbReference type="Gene3D" id="2.160.10.10">
    <property type="entry name" value="Hexapeptide repeat proteins"/>
    <property type="match status" value="1"/>
</dbReference>